<keyword evidence="3 4" id="KW-0539">Nucleus</keyword>
<protein>
    <recommendedName>
        <fullName evidence="7">Homeobox domain-containing protein</fullName>
    </recommendedName>
</protein>
<dbReference type="Gene3D" id="1.10.10.60">
    <property type="entry name" value="Homeodomain-like"/>
    <property type="match status" value="1"/>
</dbReference>
<feature type="region of interest" description="Disordered" evidence="6">
    <location>
        <begin position="632"/>
        <end position="681"/>
    </location>
</feature>
<dbReference type="InterPro" id="IPR051000">
    <property type="entry name" value="Homeobox_DNA-bind_prot"/>
</dbReference>
<dbReference type="GeneID" id="30153895"/>
<dbReference type="PROSITE" id="PS00027">
    <property type="entry name" value="HOMEOBOX_1"/>
    <property type="match status" value="1"/>
</dbReference>
<reference evidence="8 9" key="1">
    <citation type="submission" date="2016-06" db="EMBL/GenBank/DDBJ databases">
        <title>Evolution of pathogenesis and genome organization in the Tremellales.</title>
        <authorList>
            <person name="Cuomo C."/>
            <person name="Litvintseva A."/>
            <person name="Heitman J."/>
            <person name="Chen Y."/>
            <person name="Sun S."/>
            <person name="Springer D."/>
            <person name="Dromer F."/>
            <person name="Young S."/>
            <person name="Zeng Q."/>
            <person name="Chapman S."/>
            <person name="Gujja S."/>
            <person name="Saif S."/>
            <person name="Birren B."/>
        </authorList>
    </citation>
    <scope>NUCLEOTIDE SEQUENCE [LARGE SCALE GENOMIC DNA]</scope>
    <source>
        <strain evidence="8 9">CBS 6039</strain>
    </source>
</reference>
<dbReference type="Pfam" id="PF00046">
    <property type="entry name" value="Homeodomain"/>
    <property type="match status" value="1"/>
</dbReference>
<feature type="compositionally biased region" description="Pro residues" evidence="6">
    <location>
        <begin position="26"/>
        <end position="35"/>
    </location>
</feature>
<sequence length="724" mass="76840">MSVPAPQGFENADGVYTTFDAQRSQPQPPQRPAPQPQQHQRQPSSQPVAGPSNYNGQFAIPAYNHNPPQPQHPVPLHLQPSPYSLPSGSMVPSYHQGVSVAYQGGAGGYGGSNYHFGGMPGVPPPMPAVPGEEKSGDGESDAATVKHRRRTTPEQLKVLEFWFEINPKPDNQLREQLAAQLGMTKRNVQVWFQNRRAKVKGLAKKEAEGNKTGSSGDLSSSHTPQDPSYVDPHYPSFLQPNPPHSFPMGRRASLANGEAAKIEMFVAKRAAAQKQEEVLSHVKSNSGSGHGLGPATGTTGTGTDLGQANAARRGSIPYPSPVTSLPPPPPPQQLPTPMSPKFSPAARAGPSALHIAAIRNNTRRASMPGAPQLISSGPFTPPRVVGAQLPGAVAGGRARELSPIRDHEVYGESESWGFLPPPAEYDAATFLDDSPLPNPTFSFGSAPSDPPAPPPLQHHSSSQSSSNPQLSSRHSSDSHDEAQRQQQMFMMMQQRGRLGSMASIGTMGTENGTTDGEDSSGEWLVDALPEGFEPDARRASAPADLLHQIGIMGLTPNVAGLNGMSGPVRPSPLNTHFTPESYHLYTPHSASSTSTFPMSHPGSDSISNESPTLAHFGKDVHSHGHLLAHAQPHGHHQYGQHNPFDGFERWDASGGALGQRAGTLGGGARPGQMPPLPAADYHVNLLPHGQESHNGSGESEEGKDDFLYLTDFGGGSHDAVNVLV</sequence>
<dbReference type="RefSeq" id="XP_018996626.1">
    <property type="nucleotide sequence ID" value="XM_019136223.1"/>
</dbReference>
<keyword evidence="2 4" id="KW-0371">Homeobox</keyword>
<dbReference type="EMBL" id="AWGJ01000003">
    <property type="protein sequence ID" value="ODN82307.1"/>
    <property type="molecule type" value="Genomic_DNA"/>
</dbReference>
<feature type="DNA-binding region" description="Homeobox" evidence="4">
    <location>
        <begin position="144"/>
        <end position="203"/>
    </location>
</feature>
<dbReference type="PROSITE" id="PS50071">
    <property type="entry name" value="HOMEOBOX_2"/>
    <property type="match status" value="1"/>
</dbReference>
<evidence type="ECO:0000313" key="8">
    <source>
        <dbReference type="EMBL" id="ODN82307.1"/>
    </source>
</evidence>
<dbReference type="PANTHER" id="PTHR24324">
    <property type="entry name" value="HOMEOBOX PROTEIN HHEX"/>
    <property type="match status" value="1"/>
</dbReference>
<organism evidence="8 9">
    <name type="scientific">Cryptococcus amylolentus CBS 6039</name>
    <dbReference type="NCBI Taxonomy" id="1295533"/>
    <lineage>
        <taxon>Eukaryota</taxon>
        <taxon>Fungi</taxon>
        <taxon>Dikarya</taxon>
        <taxon>Basidiomycota</taxon>
        <taxon>Agaricomycotina</taxon>
        <taxon>Tremellomycetes</taxon>
        <taxon>Tremellales</taxon>
        <taxon>Cryptococcaceae</taxon>
        <taxon>Cryptococcus</taxon>
    </lineage>
</organism>
<feature type="compositionally biased region" description="Low complexity" evidence="6">
    <location>
        <begin position="36"/>
        <end position="47"/>
    </location>
</feature>
<gene>
    <name evidence="8" type="ORF">L202_02586</name>
</gene>
<feature type="region of interest" description="Disordered" evidence="6">
    <location>
        <begin position="424"/>
        <end position="484"/>
    </location>
</feature>
<dbReference type="SMART" id="SM00389">
    <property type="entry name" value="HOX"/>
    <property type="match status" value="1"/>
</dbReference>
<feature type="domain" description="Homeobox" evidence="7">
    <location>
        <begin position="142"/>
        <end position="202"/>
    </location>
</feature>
<comment type="subcellular location">
    <subcellularLocation>
        <location evidence="4 5">Nucleus</location>
    </subcellularLocation>
</comment>
<evidence type="ECO:0000256" key="4">
    <source>
        <dbReference type="PROSITE-ProRule" id="PRU00108"/>
    </source>
</evidence>
<evidence type="ECO:0000256" key="3">
    <source>
        <dbReference type="ARBA" id="ARBA00023242"/>
    </source>
</evidence>
<dbReference type="SUPFAM" id="SSF46689">
    <property type="entry name" value="Homeodomain-like"/>
    <property type="match status" value="1"/>
</dbReference>
<dbReference type="FunFam" id="1.10.10.60:FF:000453">
    <property type="entry name" value="Unplaced genomic scaffold supercont1.84, whole genome shotgun sequence"/>
    <property type="match status" value="1"/>
</dbReference>
<dbReference type="Proteomes" id="UP000094065">
    <property type="component" value="Unassembled WGS sequence"/>
</dbReference>
<dbReference type="PANTHER" id="PTHR24324:SF9">
    <property type="entry name" value="HOMEOBOX DOMAIN-CONTAINING PROTEIN"/>
    <property type="match status" value="1"/>
</dbReference>
<evidence type="ECO:0000256" key="6">
    <source>
        <dbReference type="SAM" id="MobiDB-lite"/>
    </source>
</evidence>
<dbReference type="GO" id="GO:0005634">
    <property type="term" value="C:nucleus"/>
    <property type="evidence" value="ECO:0007669"/>
    <property type="project" value="UniProtKB-SubCell"/>
</dbReference>
<evidence type="ECO:0000313" key="9">
    <source>
        <dbReference type="Proteomes" id="UP000094065"/>
    </source>
</evidence>
<feature type="compositionally biased region" description="Pro residues" evidence="6">
    <location>
        <begin position="318"/>
        <end position="338"/>
    </location>
</feature>
<keyword evidence="9" id="KW-1185">Reference proteome</keyword>
<feature type="compositionally biased region" description="Low complexity" evidence="6">
    <location>
        <begin position="457"/>
        <end position="473"/>
    </location>
</feature>
<dbReference type="InterPro" id="IPR017970">
    <property type="entry name" value="Homeobox_CS"/>
</dbReference>
<dbReference type="InterPro" id="IPR000047">
    <property type="entry name" value="HTH_motif"/>
</dbReference>
<evidence type="ECO:0000256" key="2">
    <source>
        <dbReference type="ARBA" id="ARBA00023155"/>
    </source>
</evidence>
<dbReference type="GO" id="GO:0030154">
    <property type="term" value="P:cell differentiation"/>
    <property type="evidence" value="ECO:0007669"/>
    <property type="project" value="TreeGrafter"/>
</dbReference>
<feature type="region of interest" description="Disordered" evidence="6">
    <location>
        <begin position="130"/>
        <end position="150"/>
    </location>
</feature>
<dbReference type="InterPro" id="IPR009057">
    <property type="entry name" value="Homeodomain-like_sf"/>
</dbReference>
<feature type="compositionally biased region" description="Low complexity" evidence="6">
    <location>
        <begin position="295"/>
        <end position="306"/>
    </location>
</feature>
<feature type="region of interest" description="Disordered" evidence="6">
    <location>
        <begin position="201"/>
        <end position="250"/>
    </location>
</feature>
<feature type="compositionally biased region" description="Polar residues" evidence="6">
    <location>
        <begin position="211"/>
        <end position="226"/>
    </location>
</feature>
<dbReference type="CDD" id="cd00086">
    <property type="entry name" value="homeodomain"/>
    <property type="match status" value="1"/>
</dbReference>
<dbReference type="STRING" id="1295533.A0A1E3I161"/>
<keyword evidence="1 4" id="KW-0238">DNA-binding</keyword>
<dbReference type="OrthoDB" id="6159439at2759"/>
<proteinExistence type="predicted"/>
<comment type="caution">
    <text evidence="8">The sequence shown here is derived from an EMBL/GenBank/DDBJ whole genome shotgun (WGS) entry which is preliminary data.</text>
</comment>
<name>A0A1E3I161_9TREE</name>
<evidence type="ECO:0000256" key="1">
    <source>
        <dbReference type="ARBA" id="ARBA00023125"/>
    </source>
</evidence>
<dbReference type="GO" id="GO:0000981">
    <property type="term" value="F:DNA-binding transcription factor activity, RNA polymerase II-specific"/>
    <property type="evidence" value="ECO:0007669"/>
    <property type="project" value="InterPro"/>
</dbReference>
<dbReference type="InterPro" id="IPR001356">
    <property type="entry name" value="HD"/>
</dbReference>
<dbReference type="PRINTS" id="PR00031">
    <property type="entry name" value="HTHREPRESSR"/>
</dbReference>
<accession>A0A1E3I161</accession>
<dbReference type="GO" id="GO:0000978">
    <property type="term" value="F:RNA polymerase II cis-regulatory region sequence-specific DNA binding"/>
    <property type="evidence" value="ECO:0007669"/>
    <property type="project" value="TreeGrafter"/>
</dbReference>
<dbReference type="AlphaFoldDB" id="A0A1E3I161"/>
<evidence type="ECO:0000259" key="7">
    <source>
        <dbReference type="PROSITE" id="PS50071"/>
    </source>
</evidence>
<evidence type="ECO:0000256" key="5">
    <source>
        <dbReference type="RuleBase" id="RU000682"/>
    </source>
</evidence>
<feature type="region of interest" description="Disordered" evidence="6">
    <location>
        <begin position="276"/>
        <end position="346"/>
    </location>
</feature>
<feature type="region of interest" description="Disordered" evidence="6">
    <location>
        <begin position="1"/>
        <end position="81"/>
    </location>
</feature>
<feature type="compositionally biased region" description="Basic and acidic residues" evidence="6">
    <location>
        <begin position="474"/>
        <end position="483"/>
    </location>
</feature>